<dbReference type="SUPFAM" id="SSF53850">
    <property type="entry name" value="Periplasmic binding protein-like II"/>
    <property type="match status" value="1"/>
</dbReference>
<protein>
    <submittedName>
        <fullName evidence="6">LysR family transcriptional regulator</fullName>
    </submittedName>
</protein>
<dbReference type="Proteomes" id="UP000660611">
    <property type="component" value="Unassembled WGS sequence"/>
</dbReference>
<dbReference type="PANTHER" id="PTHR30346">
    <property type="entry name" value="TRANSCRIPTIONAL DUAL REGULATOR HCAR-RELATED"/>
    <property type="match status" value="1"/>
</dbReference>
<dbReference type="PROSITE" id="PS50931">
    <property type="entry name" value="HTH_LYSR"/>
    <property type="match status" value="1"/>
</dbReference>
<dbReference type="Pfam" id="PF03466">
    <property type="entry name" value="LysR_substrate"/>
    <property type="match status" value="1"/>
</dbReference>
<dbReference type="Pfam" id="PF00126">
    <property type="entry name" value="HTH_1"/>
    <property type="match status" value="1"/>
</dbReference>
<evidence type="ECO:0000259" key="5">
    <source>
        <dbReference type="PROSITE" id="PS50931"/>
    </source>
</evidence>
<name>A0A919UAT5_9ACTN</name>
<keyword evidence="2" id="KW-0805">Transcription regulation</keyword>
<dbReference type="InterPro" id="IPR000847">
    <property type="entry name" value="LysR_HTH_N"/>
</dbReference>
<proteinExistence type="inferred from homology"/>
<sequence length="291" mass="31979">MELRDIEIFLTVAKELHFGRAAERLHVSQARISQAINQQERHLGGALFDRSNRRQVRLTPLGRQLRDDLQPIYTGLHDSLERARLAAQGISGVLTLGSMGPQGLLIQEIMDRFRTRHPNVQLVHREINIVDPLTPLRAGELDVALLWLPIGEPDITVGPVTHTSSVVLAMSASHPYADRTSVTLEDFGDLTFIAHQSTIPGPMEEAFHPFHTPSGRPIARGLVVSDWEDALKRIGAGTAVAAAACEAPRFYPRPNVAYVPVSDAPPIQWAFAWRANDTNPLIHALPAAVPA</sequence>
<evidence type="ECO:0000256" key="2">
    <source>
        <dbReference type="ARBA" id="ARBA00023015"/>
    </source>
</evidence>
<keyword evidence="3" id="KW-0238">DNA-binding</keyword>
<dbReference type="EMBL" id="BONQ01000029">
    <property type="protein sequence ID" value="GIG43978.1"/>
    <property type="molecule type" value="Genomic_DNA"/>
</dbReference>
<dbReference type="InterPro" id="IPR005119">
    <property type="entry name" value="LysR_subst-bd"/>
</dbReference>
<keyword evidence="7" id="KW-1185">Reference proteome</keyword>
<dbReference type="InterPro" id="IPR036390">
    <property type="entry name" value="WH_DNA-bd_sf"/>
</dbReference>
<comment type="caution">
    <text evidence="6">The sequence shown here is derived from an EMBL/GenBank/DDBJ whole genome shotgun (WGS) entry which is preliminary data.</text>
</comment>
<evidence type="ECO:0000256" key="4">
    <source>
        <dbReference type="ARBA" id="ARBA00023163"/>
    </source>
</evidence>
<evidence type="ECO:0000313" key="7">
    <source>
        <dbReference type="Proteomes" id="UP000660611"/>
    </source>
</evidence>
<dbReference type="RefSeq" id="WP_203845827.1">
    <property type="nucleotide sequence ID" value="NZ_BAAAVW010000006.1"/>
</dbReference>
<accession>A0A919UAT5</accession>
<feature type="domain" description="HTH lysR-type" evidence="5">
    <location>
        <begin position="1"/>
        <end position="59"/>
    </location>
</feature>
<keyword evidence="4" id="KW-0804">Transcription</keyword>
<dbReference type="Gene3D" id="1.10.10.10">
    <property type="entry name" value="Winged helix-like DNA-binding domain superfamily/Winged helix DNA-binding domain"/>
    <property type="match status" value="1"/>
</dbReference>
<dbReference type="GO" id="GO:0032993">
    <property type="term" value="C:protein-DNA complex"/>
    <property type="evidence" value="ECO:0007669"/>
    <property type="project" value="TreeGrafter"/>
</dbReference>
<evidence type="ECO:0000256" key="3">
    <source>
        <dbReference type="ARBA" id="ARBA00023125"/>
    </source>
</evidence>
<dbReference type="AlphaFoldDB" id="A0A919UAT5"/>
<dbReference type="PANTHER" id="PTHR30346:SF0">
    <property type="entry name" value="HCA OPERON TRANSCRIPTIONAL ACTIVATOR HCAR"/>
    <property type="match status" value="1"/>
</dbReference>
<dbReference type="SUPFAM" id="SSF46785">
    <property type="entry name" value="Winged helix' DNA-binding domain"/>
    <property type="match status" value="1"/>
</dbReference>
<organism evidence="6 7">
    <name type="scientific">Dactylosporangium siamense</name>
    <dbReference type="NCBI Taxonomy" id="685454"/>
    <lineage>
        <taxon>Bacteria</taxon>
        <taxon>Bacillati</taxon>
        <taxon>Actinomycetota</taxon>
        <taxon>Actinomycetes</taxon>
        <taxon>Micromonosporales</taxon>
        <taxon>Micromonosporaceae</taxon>
        <taxon>Dactylosporangium</taxon>
    </lineage>
</organism>
<evidence type="ECO:0000256" key="1">
    <source>
        <dbReference type="ARBA" id="ARBA00009437"/>
    </source>
</evidence>
<reference evidence="6" key="1">
    <citation type="submission" date="2021-01" db="EMBL/GenBank/DDBJ databases">
        <title>Whole genome shotgun sequence of Dactylosporangium siamense NBRC 106093.</title>
        <authorList>
            <person name="Komaki H."/>
            <person name="Tamura T."/>
        </authorList>
    </citation>
    <scope>NUCLEOTIDE SEQUENCE</scope>
    <source>
        <strain evidence="6">NBRC 106093</strain>
    </source>
</reference>
<dbReference type="GO" id="GO:0003700">
    <property type="term" value="F:DNA-binding transcription factor activity"/>
    <property type="evidence" value="ECO:0007669"/>
    <property type="project" value="InterPro"/>
</dbReference>
<dbReference type="Gene3D" id="3.40.190.10">
    <property type="entry name" value="Periplasmic binding protein-like II"/>
    <property type="match status" value="2"/>
</dbReference>
<comment type="similarity">
    <text evidence="1">Belongs to the LysR transcriptional regulatory family.</text>
</comment>
<dbReference type="InterPro" id="IPR036388">
    <property type="entry name" value="WH-like_DNA-bd_sf"/>
</dbReference>
<dbReference type="FunFam" id="1.10.10.10:FF:000001">
    <property type="entry name" value="LysR family transcriptional regulator"/>
    <property type="match status" value="1"/>
</dbReference>
<dbReference type="GO" id="GO:0003677">
    <property type="term" value="F:DNA binding"/>
    <property type="evidence" value="ECO:0007669"/>
    <property type="project" value="UniProtKB-KW"/>
</dbReference>
<gene>
    <name evidence="6" type="ORF">Dsi01nite_020190</name>
</gene>
<dbReference type="PRINTS" id="PR00039">
    <property type="entry name" value="HTHLYSR"/>
</dbReference>
<evidence type="ECO:0000313" key="6">
    <source>
        <dbReference type="EMBL" id="GIG43978.1"/>
    </source>
</evidence>